<feature type="domain" description="JmjC" evidence="20">
    <location>
        <begin position="146"/>
        <end position="309"/>
    </location>
</feature>
<feature type="domain" description="PHD-type" evidence="21">
    <location>
        <begin position="679"/>
        <end position="792"/>
    </location>
</feature>
<keyword evidence="5" id="KW-0479">Metal-binding</keyword>
<evidence type="ECO:0000256" key="2">
    <source>
        <dbReference type="ARBA" id="ARBA00004123"/>
    </source>
</evidence>
<keyword evidence="15" id="KW-0804">Transcription</keyword>
<evidence type="ECO:0000256" key="10">
    <source>
        <dbReference type="ARBA" id="ARBA00022964"/>
    </source>
</evidence>
<dbReference type="Pfam" id="PF13832">
    <property type="entry name" value="zf-HC5HC2H_2"/>
    <property type="match status" value="1"/>
</dbReference>
<dbReference type="PROSITE" id="PS51805">
    <property type="entry name" value="EPHD"/>
    <property type="match status" value="1"/>
</dbReference>
<comment type="cofactor">
    <cofactor evidence="1">
        <name>Fe(2+)</name>
        <dbReference type="ChEBI" id="CHEBI:29033"/>
    </cofactor>
</comment>
<evidence type="ECO:0000256" key="9">
    <source>
        <dbReference type="ARBA" id="ARBA00022853"/>
    </source>
</evidence>
<dbReference type="InterPro" id="IPR040477">
    <property type="entry name" value="KDM4-like_Tudor"/>
</dbReference>
<dbReference type="Pfam" id="PF18104">
    <property type="entry name" value="Tudor_2"/>
    <property type="match status" value="1"/>
</dbReference>
<evidence type="ECO:0000259" key="20">
    <source>
        <dbReference type="PROSITE" id="PS51184"/>
    </source>
</evidence>
<comment type="similarity">
    <text evidence="3">Belongs to the JHDM3 histone demethylase family.</text>
</comment>
<keyword evidence="10" id="KW-0223">Dioxygenase</keyword>
<evidence type="ECO:0000313" key="23">
    <source>
        <dbReference type="Proteomes" id="UP001152622"/>
    </source>
</evidence>
<dbReference type="EMBL" id="JAINUF010000006">
    <property type="protein sequence ID" value="KAJ8356835.1"/>
    <property type="molecule type" value="Genomic_DNA"/>
</dbReference>
<dbReference type="InterPro" id="IPR001965">
    <property type="entry name" value="Znf_PHD"/>
</dbReference>
<evidence type="ECO:0000256" key="12">
    <source>
        <dbReference type="ARBA" id="ARBA00023002"/>
    </source>
</evidence>
<comment type="caution">
    <text evidence="22">The sequence shown here is derived from an EMBL/GenBank/DDBJ whole genome shotgun (WGS) entry which is preliminary data.</text>
</comment>
<dbReference type="SMART" id="SM00333">
    <property type="entry name" value="TUDOR"/>
    <property type="match status" value="2"/>
</dbReference>
<dbReference type="Gene3D" id="3.30.40.10">
    <property type="entry name" value="Zinc/RING finger domain, C3HC4 (zinc finger)"/>
    <property type="match status" value="2"/>
</dbReference>
<evidence type="ECO:0000256" key="17">
    <source>
        <dbReference type="ARBA" id="ARBA00049349"/>
    </source>
</evidence>
<keyword evidence="12" id="KW-0560">Oxidoreductase</keyword>
<dbReference type="InterPro" id="IPR002999">
    <property type="entry name" value="Tudor"/>
</dbReference>
<dbReference type="Gene3D" id="2.30.30.140">
    <property type="match status" value="1"/>
</dbReference>
<dbReference type="Pfam" id="PF13831">
    <property type="entry name" value="PHD_2"/>
    <property type="match status" value="1"/>
</dbReference>
<dbReference type="OrthoDB" id="9547406at2759"/>
<accession>A0A9Q1FEK6</accession>
<name>A0A9Q1FEK6_SYNKA</name>
<dbReference type="SMART" id="SM00558">
    <property type="entry name" value="JmjC"/>
    <property type="match status" value="1"/>
</dbReference>
<proteinExistence type="inferred from homology"/>
<evidence type="ECO:0000256" key="14">
    <source>
        <dbReference type="ARBA" id="ARBA00023015"/>
    </source>
</evidence>
<evidence type="ECO:0000259" key="19">
    <source>
        <dbReference type="PROSITE" id="PS51183"/>
    </source>
</evidence>
<feature type="domain" description="JmjN" evidence="19">
    <location>
        <begin position="15"/>
        <end position="57"/>
    </location>
</feature>
<comment type="subcellular location">
    <subcellularLocation>
        <location evidence="2">Nucleus</location>
    </subcellularLocation>
</comment>
<evidence type="ECO:0000256" key="1">
    <source>
        <dbReference type="ARBA" id="ARBA00001954"/>
    </source>
</evidence>
<evidence type="ECO:0000256" key="3">
    <source>
        <dbReference type="ARBA" id="ARBA00009711"/>
    </source>
</evidence>
<dbReference type="GO" id="GO:0005634">
    <property type="term" value="C:nucleus"/>
    <property type="evidence" value="ECO:0007669"/>
    <property type="project" value="UniProtKB-SubCell"/>
</dbReference>
<dbReference type="FunFam" id="3.30.40.10:FF:000029">
    <property type="entry name" value="lysine-specific demethylase 4C isoform X1"/>
    <property type="match status" value="1"/>
</dbReference>
<evidence type="ECO:0000256" key="13">
    <source>
        <dbReference type="ARBA" id="ARBA00023004"/>
    </source>
</evidence>
<dbReference type="EC" id="1.14.11.66" evidence="4"/>
<dbReference type="SUPFAM" id="SSF57903">
    <property type="entry name" value="FYVE/PHD zinc finger"/>
    <property type="match status" value="1"/>
</dbReference>
<evidence type="ECO:0000256" key="8">
    <source>
        <dbReference type="ARBA" id="ARBA00022833"/>
    </source>
</evidence>
<evidence type="ECO:0000256" key="15">
    <source>
        <dbReference type="ARBA" id="ARBA00023163"/>
    </source>
</evidence>
<dbReference type="GO" id="GO:0008270">
    <property type="term" value="F:zinc ion binding"/>
    <property type="evidence" value="ECO:0007669"/>
    <property type="project" value="UniProtKB-KW"/>
</dbReference>
<feature type="region of interest" description="Disordered" evidence="18">
    <location>
        <begin position="486"/>
        <end position="506"/>
    </location>
</feature>
<comment type="catalytic activity">
    <reaction evidence="17">
        <text>N(6),N(6),N(6)-trimethyl-L-lysyl(9)-[histone H3] + 2 2-oxoglutarate + 2 O2 = N(6)-methyl-L-lysyl(9)-[histone H3] + 2 formaldehyde + 2 succinate + 2 CO2</text>
        <dbReference type="Rhea" id="RHEA:60200"/>
        <dbReference type="Rhea" id="RHEA-COMP:15538"/>
        <dbReference type="Rhea" id="RHEA-COMP:15542"/>
        <dbReference type="ChEBI" id="CHEBI:15379"/>
        <dbReference type="ChEBI" id="CHEBI:16526"/>
        <dbReference type="ChEBI" id="CHEBI:16810"/>
        <dbReference type="ChEBI" id="CHEBI:16842"/>
        <dbReference type="ChEBI" id="CHEBI:30031"/>
        <dbReference type="ChEBI" id="CHEBI:61929"/>
        <dbReference type="ChEBI" id="CHEBI:61961"/>
        <dbReference type="EC" id="1.14.11.66"/>
    </reaction>
</comment>
<dbReference type="Pfam" id="PF02375">
    <property type="entry name" value="JmjN"/>
    <property type="match status" value="1"/>
</dbReference>
<reference evidence="22" key="1">
    <citation type="journal article" date="2023" name="Science">
        <title>Genome structures resolve the early diversification of teleost fishes.</title>
        <authorList>
            <person name="Parey E."/>
            <person name="Louis A."/>
            <person name="Montfort J."/>
            <person name="Bouchez O."/>
            <person name="Roques C."/>
            <person name="Iampietro C."/>
            <person name="Lluch J."/>
            <person name="Castinel A."/>
            <person name="Donnadieu C."/>
            <person name="Desvignes T."/>
            <person name="Floi Bucao C."/>
            <person name="Jouanno E."/>
            <person name="Wen M."/>
            <person name="Mejri S."/>
            <person name="Dirks R."/>
            <person name="Jansen H."/>
            <person name="Henkel C."/>
            <person name="Chen W.J."/>
            <person name="Zahm M."/>
            <person name="Cabau C."/>
            <person name="Klopp C."/>
            <person name="Thompson A.W."/>
            <person name="Robinson-Rechavi M."/>
            <person name="Braasch I."/>
            <person name="Lecointre G."/>
            <person name="Bobe J."/>
            <person name="Postlethwait J.H."/>
            <person name="Berthelot C."/>
            <person name="Roest Crollius H."/>
            <person name="Guiguen Y."/>
        </authorList>
    </citation>
    <scope>NUCLEOTIDE SEQUENCE</scope>
    <source>
        <strain evidence="22">WJC10195</strain>
    </source>
</reference>
<dbReference type="GO" id="GO:0010468">
    <property type="term" value="P:regulation of gene expression"/>
    <property type="evidence" value="ECO:0007669"/>
    <property type="project" value="TreeGrafter"/>
</dbReference>
<evidence type="ECO:0000256" key="18">
    <source>
        <dbReference type="SAM" id="MobiDB-lite"/>
    </source>
</evidence>
<evidence type="ECO:0000313" key="22">
    <source>
        <dbReference type="EMBL" id="KAJ8356835.1"/>
    </source>
</evidence>
<evidence type="ECO:0000256" key="7">
    <source>
        <dbReference type="ARBA" id="ARBA00022771"/>
    </source>
</evidence>
<keyword evidence="8" id="KW-0862">Zinc</keyword>
<dbReference type="PROSITE" id="PS51184">
    <property type="entry name" value="JMJC"/>
    <property type="match status" value="1"/>
</dbReference>
<protein>
    <recommendedName>
        <fullName evidence="4">[histone H3]-trimethyl-L-lysine(9) demethylase</fullName>
        <ecNumber evidence="4">1.14.11.66</ecNumber>
    </recommendedName>
</protein>
<sequence>MTPESPISQNPGCEVMTFRPTMEEFRDFGKYIAYIEAQGAHLTGLAKVIPPKEWKPRQSYESIEEMVIPVPIMQVVTGQSGLYTQYNIQKKPMTVGEYRKLANSEKYCTPRHQGLLDLERKYWKNLTFMSPIYGADINGSLYDLDVTEWNIGHLNTVLDMVEQESGIVIEGVNTPYLYFGMWKTTFAWHTEDMDLYSINYLHFGHSKSWYAIPPKHGKRLERLAKGFFPGSSQGCDAFLRHKMTLISPTVLKKYSIPFHRITQEAGEFMITFPYGYHAGFNHGFNCAESTNFATLRWIDYGKMASQCTCRSDMVKISMDVFVRYLQPQRYELWKQGKDVMLLDHRKPTAVTCPELELWKQNRTALRDKLLHRAREKKQQLRPLKVDEMTVLAEEGIEFDPVEYLRQVEERKACSLQERAEREAWEELREAAAAYSGEAPQHLTVEGVKKKRIKKKVSLVEKAGTGEGMLQNQADEKATRLRKRLKVKKSRRHPISKPPTRSPHSIVNQDISSDEELFTMLPGEGAAEQEAKMAECHLWQNRPFNFLAECHFNAAVANIVPYCAVCTLFSPYSEPHKDPAFSADSPAPRCGSHAQPLIPEMCFSLGGRNMEPLHSNSAAVEDSDLMAPLHYSSHIGAVRTSTLLSCSTCCLQVHASCYGITLSSMSEAWTCSRCLASAWKMDCCLCNLRGGALKVTTDGRWVHVICAIAVPEARFVSAIKREPVDLSAIPEQRKSLKCVYCHKNAKEIRGACIQCSYGTCSMSFHVTCAHIAGVLMKPADWPCVVSVTCHKHKTTNVKPTSSELSLGQKMVGRNCDGWYYSCTIIGIVTQTFYEVNFEDGSYSDNVHPENVWWKDGLLSGHPKLGQFIQVQSQDCNVIRGTFIGMQLQKLYQVEFEDKSQMTLKRNELHMLGQELPKRIRSRLSLTGEESQAAKRPHLLSLSLPTVSLYPLASAPFPSTDLTPVPLHTSGLTAGISYSAPNSLPTPSTPEAVTQSSTYSSSLSFMESFLDMQYPQEEGSAHQ</sequence>
<dbReference type="Proteomes" id="UP001152622">
    <property type="component" value="Chromosome 6"/>
</dbReference>
<keyword evidence="14" id="KW-0805">Transcription regulation</keyword>
<dbReference type="FunFam" id="2.60.120.650:FF:000003">
    <property type="entry name" value="Lysine-specific demethylase 4D"/>
    <property type="match status" value="1"/>
</dbReference>
<evidence type="ECO:0000259" key="21">
    <source>
        <dbReference type="PROSITE" id="PS51805"/>
    </source>
</evidence>
<keyword evidence="23" id="KW-1185">Reference proteome</keyword>
<keyword evidence="16" id="KW-0539">Nucleus</keyword>
<keyword evidence="7" id="KW-0863">Zinc-finger</keyword>
<keyword evidence="11" id="KW-0007">Acetylation</keyword>
<dbReference type="SUPFAM" id="SSF51197">
    <property type="entry name" value="Clavaminate synthase-like"/>
    <property type="match status" value="1"/>
</dbReference>
<organism evidence="22 23">
    <name type="scientific">Synaphobranchus kaupii</name>
    <name type="common">Kaup's arrowtooth eel</name>
    <dbReference type="NCBI Taxonomy" id="118154"/>
    <lineage>
        <taxon>Eukaryota</taxon>
        <taxon>Metazoa</taxon>
        <taxon>Chordata</taxon>
        <taxon>Craniata</taxon>
        <taxon>Vertebrata</taxon>
        <taxon>Euteleostomi</taxon>
        <taxon>Actinopterygii</taxon>
        <taxon>Neopterygii</taxon>
        <taxon>Teleostei</taxon>
        <taxon>Anguilliformes</taxon>
        <taxon>Synaphobranchidae</taxon>
        <taxon>Synaphobranchus</taxon>
    </lineage>
</organism>
<dbReference type="InterPro" id="IPR003347">
    <property type="entry name" value="JmjC_dom"/>
</dbReference>
<keyword evidence="13" id="KW-0408">Iron</keyword>
<dbReference type="SMART" id="SM00545">
    <property type="entry name" value="JmjN"/>
    <property type="match status" value="1"/>
</dbReference>
<dbReference type="PANTHER" id="PTHR10694:SF7">
    <property type="entry name" value="[HISTONE H3]-TRIMETHYL-L-LYSINE(9) DEMETHYLASE"/>
    <property type="match status" value="1"/>
</dbReference>
<dbReference type="InterPro" id="IPR011011">
    <property type="entry name" value="Znf_FYVE_PHD"/>
</dbReference>
<dbReference type="GO" id="GO:0000785">
    <property type="term" value="C:chromatin"/>
    <property type="evidence" value="ECO:0007669"/>
    <property type="project" value="TreeGrafter"/>
</dbReference>
<dbReference type="InterPro" id="IPR013083">
    <property type="entry name" value="Znf_RING/FYVE/PHD"/>
</dbReference>
<dbReference type="PANTHER" id="PTHR10694">
    <property type="entry name" value="LYSINE-SPECIFIC DEMETHYLASE"/>
    <property type="match status" value="1"/>
</dbReference>
<dbReference type="AlphaFoldDB" id="A0A9Q1FEK6"/>
<dbReference type="Gene3D" id="2.60.120.650">
    <property type="entry name" value="Cupin"/>
    <property type="match status" value="1"/>
</dbReference>
<evidence type="ECO:0000256" key="11">
    <source>
        <dbReference type="ARBA" id="ARBA00022990"/>
    </source>
</evidence>
<keyword evidence="9" id="KW-0156">Chromatin regulator</keyword>
<dbReference type="SMART" id="SM00249">
    <property type="entry name" value="PHD"/>
    <property type="match status" value="2"/>
</dbReference>
<dbReference type="Gene3D" id="3.10.330.70">
    <property type="match status" value="1"/>
</dbReference>
<dbReference type="SUPFAM" id="SSF63748">
    <property type="entry name" value="Tudor/PWWP/MBT"/>
    <property type="match status" value="2"/>
</dbReference>
<keyword evidence="6" id="KW-0677">Repeat</keyword>
<evidence type="ECO:0000256" key="6">
    <source>
        <dbReference type="ARBA" id="ARBA00022737"/>
    </source>
</evidence>
<dbReference type="PROSITE" id="PS51183">
    <property type="entry name" value="JMJN"/>
    <property type="match status" value="1"/>
</dbReference>
<dbReference type="InterPro" id="IPR003349">
    <property type="entry name" value="JmjN"/>
</dbReference>
<gene>
    <name evidence="22" type="ORF">SKAU_G00196290</name>
</gene>
<dbReference type="InterPro" id="IPR034732">
    <property type="entry name" value="EPHD"/>
</dbReference>
<evidence type="ECO:0000256" key="5">
    <source>
        <dbReference type="ARBA" id="ARBA00022723"/>
    </source>
</evidence>
<dbReference type="InterPro" id="IPR019787">
    <property type="entry name" value="Znf_PHD-finger"/>
</dbReference>
<dbReference type="GO" id="GO:0140684">
    <property type="term" value="F:histone H3K9me2/H3K9me3 demethylase activity"/>
    <property type="evidence" value="ECO:0007669"/>
    <property type="project" value="UniProtKB-EC"/>
</dbReference>
<dbReference type="Pfam" id="PF02373">
    <property type="entry name" value="JmjC"/>
    <property type="match status" value="1"/>
</dbReference>
<evidence type="ECO:0000256" key="4">
    <source>
        <dbReference type="ARBA" id="ARBA00012900"/>
    </source>
</evidence>
<evidence type="ECO:0000256" key="16">
    <source>
        <dbReference type="ARBA" id="ARBA00023242"/>
    </source>
</evidence>